<proteinExistence type="predicted"/>
<dbReference type="EnsemblBacteria" id="ABF42147">
    <property type="protein sequence ID" value="ABF42147"/>
    <property type="gene ID" value="Acid345_3146"/>
</dbReference>
<dbReference type="Proteomes" id="UP000002432">
    <property type="component" value="Chromosome"/>
</dbReference>
<evidence type="ECO:0000313" key="3">
    <source>
        <dbReference type="Proteomes" id="UP000002432"/>
    </source>
</evidence>
<dbReference type="AlphaFoldDB" id="Q1ILV3"/>
<protein>
    <submittedName>
        <fullName evidence="2">Type IV pilus assembly PilZ</fullName>
    </submittedName>
</protein>
<dbReference type="SUPFAM" id="SSF141371">
    <property type="entry name" value="PilZ domain-like"/>
    <property type="match status" value="1"/>
</dbReference>
<dbReference type="RefSeq" id="WP_011523946.1">
    <property type="nucleotide sequence ID" value="NC_008009.1"/>
</dbReference>
<gene>
    <name evidence="2" type="ordered locus">Acid345_3146</name>
</gene>
<dbReference type="OrthoDB" id="121572at2"/>
<name>Q1ILV3_KORVE</name>
<organism evidence="2 3">
    <name type="scientific">Koribacter versatilis (strain Ellin345)</name>
    <dbReference type="NCBI Taxonomy" id="204669"/>
    <lineage>
        <taxon>Bacteria</taxon>
        <taxon>Pseudomonadati</taxon>
        <taxon>Acidobacteriota</taxon>
        <taxon>Terriglobia</taxon>
        <taxon>Terriglobales</taxon>
        <taxon>Candidatus Korobacteraceae</taxon>
        <taxon>Candidatus Korobacter</taxon>
    </lineage>
</organism>
<dbReference type="HOGENOM" id="CLU_1106019_0_0_0"/>
<keyword evidence="3" id="KW-1185">Reference proteome</keyword>
<evidence type="ECO:0000259" key="1">
    <source>
        <dbReference type="Pfam" id="PF07238"/>
    </source>
</evidence>
<reference evidence="2 3" key="1">
    <citation type="journal article" date="2009" name="Appl. Environ. Microbiol.">
        <title>Three genomes from the phylum Acidobacteria provide insight into the lifestyles of these microorganisms in soils.</title>
        <authorList>
            <person name="Ward N.L."/>
            <person name="Challacombe J.F."/>
            <person name="Janssen P.H."/>
            <person name="Henrissat B."/>
            <person name="Coutinho P.M."/>
            <person name="Wu M."/>
            <person name="Xie G."/>
            <person name="Haft D.H."/>
            <person name="Sait M."/>
            <person name="Badger J."/>
            <person name="Barabote R.D."/>
            <person name="Bradley B."/>
            <person name="Brettin T.S."/>
            <person name="Brinkac L.M."/>
            <person name="Bruce D."/>
            <person name="Creasy T."/>
            <person name="Daugherty S.C."/>
            <person name="Davidsen T.M."/>
            <person name="DeBoy R.T."/>
            <person name="Detter J.C."/>
            <person name="Dodson R.J."/>
            <person name="Durkin A.S."/>
            <person name="Ganapathy A."/>
            <person name="Gwinn-Giglio M."/>
            <person name="Han C.S."/>
            <person name="Khouri H."/>
            <person name="Kiss H."/>
            <person name="Kothari S.P."/>
            <person name="Madupu R."/>
            <person name="Nelson K.E."/>
            <person name="Nelson W.C."/>
            <person name="Paulsen I."/>
            <person name="Penn K."/>
            <person name="Ren Q."/>
            <person name="Rosovitz M.J."/>
            <person name="Selengut J.D."/>
            <person name="Shrivastava S."/>
            <person name="Sullivan S.A."/>
            <person name="Tapia R."/>
            <person name="Thompson L.S."/>
            <person name="Watkins K.L."/>
            <person name="Yang Q."/>
            <person name="Yu C."/>
            <person name="Zafar N."/>
            <person name="Zhou L."/>
            <person name="Kuske C.R."/>
        </authorList>
    </citation>
    <scope>NUCLEOTIDE SEQUENCE [LARGE SCALE GENOMIC DNA]</scope>
    <source>
        <strain evidence="2 3">Ellin345</strain>
    </source>
</reference>
<dbReference type="EMBL" id="CP000360">
    <property type="protein sequence ID" value="ABF42147.1"/>
    <property type="molecule type" value="Genomic_DNA"/>
</dbReference>
<dbReference type="KEGG" id="aba:Acid345_3146"/>
<accession>Q1ILV3</accession>
<evidence type="ECO:0000313" key="2">
    <source>
        <dbReference type="EMBL" id="ABF42147.1"/>
    </source>
</evidence>
<dbReference type="GO" id="GO:0035438">
    <property type="term" value="F:cyclic-di-GMP binding"/>
    <property type="evidence" value="ECO:0007669"/>
    <property type="project" value="InterPro"/>
</dbReference>
<dbReference type="InterPro" id="IPR009875">
    <property type="entry name" value="PilZ_domain"/>
</dbReference>
<dbReference type="Pfam" id="PF07238">
    <property type="entry name" value="PilZ"/>
    <property type="match status" value="2"/>
</dbReference>
<feature type="domain" description="PilZ" evidence="1">
    <location>
        <begin position="147"/>
        <end position="240"/>
    </location>
</feature>
<dbReference type="Gene3D" id="2.40.10.220">
    <property type="entry name" value="predicted glycosyltransferase like domains"/>
    <property type="match status" value="1"/>
</dbReference>
<sequence>MAAIITSGATPRREPRRTVALQVRVFGLDADGKPVNCECSTVDISAHGARLAGPQHWRTGEIIGIRHGSEKGRFRIIWVGPNGTHAESQIGLQAVEISRHFWGVNMPQFPGTPTSTATPSRIAGITDSTPKPGRLNASSTAMPYADTRRHSRLRCNGGAKVILSSVTHWGTVIDLSAGGCYIECPSTYPVGQVVYLKLGVDDLNFESDAVIRVSHPGMGMGFEFMRPTAIQRKNLEDYCAELARDPNRLRR</sequence>
<feature type="domain" description="PilZ" evidence="1">
    <location>
        <begin position="12"/>
        <end position="98"/>
    </location>
</feature>